<protein>
    <recommendedName>
        <fullName evidence="3">DUF3800 domain-containing protein</fullName>
    </recommendedName>
</protein>
<comment type="caution">
    <text evidence="1">The sequence shown here is derived from an EMBL/GenBank/DDBJ whole genome shotgun (WGS) entry which is preliminary data.</text>
</comment>
<organism evidence="1 2">
    <name type="scientific">Streptomyces eurocidicus</name>
    <name type="common">Streptoverticillium eurocidicus</name>
    <dbReference type="NCBI Taxonomy" id="66423"/>
    <lineage>
        <taxon>Bacteria</taxon>
        <taxon>Bacillati</taxon>
        <taxon>Actinomycetota</taxon>
        <taxon>Actinomycetes</taxon>
        <taxon>Kitasatosporales</taxon>
        <taxon>Streptomycetaceae</taxon>
        <taxon>Streptomyces</taxon>
    </lineage>
</organism>
<dbReference type="Proteomes" id="UP000528608">
    <property type="component" value="Unassembled WGS sequence"/>
</dbReference>
<gene>
    <name evidence="1" type="ORF">FHS36_004763</name>
</gene>
<sequence length="218" mass="23822">MDDGGDSRRLALLGWLRVALGRTSGPLGHWQAFRSELHADPFLDIRPGDALHAVSLAAGRGRPVYGVRREPGTSAKQPYRDVVRRALGTIGTMPGVTAGSSYRTGAPGDPFGRTKQGLYEAWVRHVDAAHAAAGTHAFIVFDGNGTETGLRGAHHRLPGPRHVIGDPCLIPARHNPLLQAADQIAYASYQKLARRPQRRFMWDWLDEHIPQAEGPIRL</sequence>
<proteinExistence type="predicted"/>
<evidence type="ECO:0008006" key="3">
    <source>
        <dbReference type="Google" id="ProtNLM"/>
    </source>
</evidence>
<evidence type="ECO:0000313" key="2">
    <source>
        <dbReference type="Proteomes" id="UP000528608"/>
    </source>
</evidence>
<dbReference type="RefSeq" id="WP_102919472.1">
    <property type="nucleotide sequence ID" value="NZ_JACHJF010000017.1"/>
</dbReference>
<accession>A0A7W8F4R3</accession>
<dbReference type="OrthoDB" id="4763494at2"/>
<evidence type="ECO:0000313" key="1">
    <source>
        <dbReference type="EMBL" id="MBB5121309.1"/>
    </source>
</evidence>
<dbReference type="EMBL" id="JACHJF010000017">
    <property type="protein sequence ID" value="MBB5121309.1"/>
    <property type="molecule type" value="Genomic_DNA"/>
</dbReference>
<dbReference type="AlphaFoldDB" id="A0A7W8F4R3"/>
<reference evidence="1 2" key="1">
    <citation type="submission" date="2020-08" db="EMBL/GenBank/DDBJ databases">
        <title>Genomic Encyclopedia of Type Strains, Phase III (KMG-III): the genomes of soil and plant-associated and newly described type strains.</title>
        <authorList>
            <person name="Whitman W."/>
        </authorList>
    </citation>
    <scope>NUCLEOTIDE SEQUENCE [LARGE SCALE GENOMIC DNA]</scope>
    <source>
        <strain evidence="1 2">CECT 3259</strain>
    </source>
</reference>
<name>A0A7W8F4R3_STREU</name>